<keyword evidence="8 15" id="KW-0675">Receptor</keyword>
<evidence type="ECO:0000256" key="4">
    <source>
        <dbReference type="ARBA" id="ARBA00022692"/>
    </source>
</evidence>
<dbReference type="Proteomes" id="UP000275348">
    <property type="component" value="Unassembled WGS sequence"/>
</dbReference>
<dbReference type="OrthoDB" id="1453181at2"/>
<dbReference type="InterPro" id="IPR039426">
    <property type="entry name" value="TonB-dep_rcpt-like"/>
</dbReference>
<dbReference type="PANTHER" id="PTHR30069:SF29">
    <property type="entry name" value="HEMOGLOBIN AND HEMOGLOBIN-HAPTOGLOBIN-BINDING PROTEIN 1-RELATED"/>
    <property type="match status" value="1"/>
</dbReference>
<dbReference type="InterPro" id="IPR000531">
    <property type="entry name" value="Beta-barrel_TonB"/>
</dbReference>
<dbReference type="GO" id="GO:0044718">
    <property type="term" value="P:siderophore transmembrane transport"/>
    <property type="evidence" value="ECO:0007669"/>
    <property type="project" value="TreeGrafter"/>
</dbReference>
<evidence type="ECO:0000256" key="3">
    <source>
        <dbReference type="ARBA" id="ARBA00022452"/>
    </source>
</evidence>
<evidence type="ECO:0000256" key="11">
    <source>
        <dbReference type="RuleBase" id="RU003357"/>
    </source>
</evidence>
<evidence type="ECO:0000256" key="8">
    <source>
        <dbReference type="ARBA" id="ARBA00023170"/>
    </source>
</evidence>
<dbReference type="GO" id="GO:0009279">
    <property type="term" value="C:cell outer membrane"/>
    <property type="evidence" value="ECO:0007669"/>
    <property type="project" value="UniProtKB-SubCell"/>
</dbReference>
<dbReference type="SUPFAM" id="SSF56935">
    <property type="entry name" value="Porins"/>
    <property type="match status" value="1"/>
</dbReference>
<evidence type="ECO:0000313" key="15">
    <source>
        <dbReference type="EMBL" id="RLZ06774.1"/>
    </source>
</evidence>
<keyword evidence="3 10" id="KW-1134">Transmembrane beta strand</keyword>
<dbReference type="GO" id="GO:0015344">
    <property type="term" value="F:siderophore uptake transmembrane transporter activity"/>
    <property type="evidence" value="ECO:0007669"/>
    <property type="project" value="TreeGrafter"/>
</dbReference>
<evidence type="ECO:0000256" key="6">
    <source>
        <dbReference type="ARBA" id="ARBA00023077"/>
    </source>
</evidence>
<comment type="similarity">
    <text evidence="10 11">Belongs to the TonB-dependent receptor family.</text>
</comment>
<dbReference type="Gene3D" id="2.170.130.10">
    <property type="entry name" value="TonB-dependent receptor, plug domain"/>
    <property type="match status" value="1"/>
</dbReference>
<feature type="signal peptide" evidence="12">
    <location>
        <begin position="1"/>
        <end position="23"/>
    </location>
</feature>
<keyword evidence="5 12" id="KW-0732">Signal</keyword>
<reference evidence="15 16" key="1">
    <citation type="submission" date="2018-10" db="EMBL/GenBank/DDBJ databases">
        <authorList>
            <person name="Chen X."/>
        </authorList>
    </citation>
    <scope>NUCLEOTIDE SEQUENCE [LARGE SCALE GENOMIC DNA]</scope>
    <source>
        <strain evidence="15 16">YIM 102668</strain>
    </source>
</reference>
<dbReference type="PROSITE" id="PS01156">
    <property type="entry name" value="TONB_DEPENDENT_REC_2"/>
    <property type="match status" value="1"/>
</dbReference>
<dbReference type="PANTHER" id="PTHR30069">
    <property type="entry name" value="TONB-DEPENDENT OUTER MEMBRANE RECEPTOR"/>
    <property type="match status" value="1"/>
</dbReference>
<dbReference type="InterPro" id="IPR012910">
    <property type="entry name" value="Plug_dom"/>
</dbReference>
<dbReference type="InterPro" id="IPR036942">
    <property type="entry name" value="Beta-barrel_TonB_sf"/>
</dbReference>
<evidence type="ECO:0000256" key="10">
    <source>
        <dbReference type="PROSITE-ProRule" id="PRU01360"/>
    </source>
</evidence>
<evidence type="ECO:0000256" key="5">
    <source>
        <dbReference type="ARBA" id="ARBA00022729"/>
    </source>
</evidence>
<accession>A0A3L9M671</accession>
<gene>
    <name evidence="15" type="ORF">EAH69_12620</name>
</gene>
<dbReference type="Gene3D" id="2.40.170.20">
    <property type="entry name" value="TonB-dependent receptor, beta-barrel domain"/>
    <property type="match status" value="1"/>
</dbReference>
<dbReference type="AlphaFoldDB" id="A0A3L9M671"/>
<dbReference type="PROSITE" id="PS52016">
    <property type="entry name" value="TONB_DEPENDENT_REC_3"/>
    <property type="match status" value="1"/>
</dbReference>
<comment type="caution">
    <text evidence="15">The sequence shown here is derived from an EMBL/GenBank/DDBJ whole genome shotgun (WGS) entry which is preliminary data.</text>
</comment>
<sequence>MRLNSTKLLFVGAFALAATMSFGQVTEPIDSTSINNEENVSLTETLIVGKGVIDLVEDRKTPVAVSTITKEAIQDKASGNVDFPEIFTTTPSVYVADQSSGFGDSKMFLRGFSSQNTAYLLNGQPINGMEDGNLYWSNWSAVAEIANAVQVQRGLGSSKLAISSVGGTVNMVTRATDKQQGGYVRYNVGNDSYQSATIAYNTGMKGKWGASVLFNHWQAHRSYAMGTSGSGQAYFVSVGYKPNERHQFNFMIFGAPQEHGQNYSTKSESQWATAEQFGYGKKYNNQYGYLNGEGKNLRTNYYHKPVANLNWDWTINDNASLSTVLYASTGTGGGTGGQGQTSSNQVNGMINFDNFSVINAQQADGLGGYFHSPTNSNPYRTQSKGAAIRTSVNNHFWYGGVTNFNYDTKTGWQFNLGADIRMYKGYHFQQMNNLFGLTTWQDYTKINGTNVLGPVKQVTETFSTNPWSALFNSADKSQRTGRDYREDINYQGVFGQVEYTTGRFSVFAQGAVSNQFYQKFDTWNYGGVETASEKVNKTGWNVKGGAAFQINEENTVFANAGRYSRQPFLDNVFEYNKVDLRKPSIDNEEITGFEIGYKYQTRNLRVNVNAYHTTWGNRFLGMSGTVRGVNDAGEVTQLPIYTSYTDVTQVHKGIEVDFDAKLSKAFGMYGFLSVGDWKYDGETPFETMYTDTNEVIESGKVDLTGSYIGEAAQVTFGLGTKVNFTRNLYWDVDFMYNGGLYGQVNPENVIASAEKGEVYQAARISPFVRANTGLTYSFKIGSQKIKFRGNVRNLFNDQYVSKIDRNGIGYAVGRTWSAGVTYSF</sequence>
<evidence type="ECO:0000259" key="13">
    <source>
        <dbReference type="Pfam" id="PF00593"/>
    </source>
</evidence>
<evidence type="ECO:0000313" key="16">
    <source>
        <dbReference type="Proteomes" id="UP000275348"/>
    </source>
</evidence>
<evidence type="ECO:0000256" key="12">
    <source>
        <dbReference type="SAM" id="SignalP"/>
    </source>
</evidence>
<feature type="domain" description="TonB-dependent receptor-like beta-barrel" evidence="13">
    <location>
        <begin position="245"/>
        <end position="794"/>
    </location>
</feature>
<keyword evidence="2 10" id="KW-0813">Transport</keyword>
<evidence type="ECO:0000256" key="2">
    <source>
        <dbReference type="ARBA" id="ARBA00022448"/>
    </source>
</evidence>
<keyword evidence="7 10" id="KW-0472">Membrane</keyword>
<dbReference type="InterPro" id="IPR037066">
    <property type="entry name" value="Plug_dom_sf"/>
</dbReference>
<evidence type="ECO:0000259" key="14">
    <source>
        <dbReference type="Pfam" id="PF07715"/>
    </source>
</evidence>
<name>A0A3L9M671_9FLAO</name>
<keyword evidence="9 10" id="KW-0998">Cell outer membrane</keyword>
<protein>
    <submittedName>
        <fullName evidence="15">TonB-dependent receptor</fullName>
    </submittedName>
</protein>
<evidence type="ECO:0000256" key="7">
    <source>
        <dbReference type="ARBA" id="ARBA00023136"/>
    </source>
</evidence>
<organism evidence="15 16">
    <name type="scientific">Faecalibacter macacae</name>
    <dbReference type="NCBI Taxonomy" id="1859289"/>
    <lineage>
        <taxon>Bacteria</taxon>
        <taxon>Pseudomonadati</taxon>
        <taxon>Bacteroidota</taxon>
        <taxon>Flavobacteriia</taxon>
        <taxon>Flavobacteriales</taxon>
        <taxon>Weeksellaceae</taxon>
        <taxon>Faecalibacter</taxon>
    </lineage>
</organism>
<dbReference type="Pfam" id="PF00593">
    <property type="entry name" value="TonB_dep_Rec_b-barrel"/>
    <property type="match status" value="1"/>
</dbReference>
<keyword evidence="6 11" id="KW-0798">TonB box</keyword>
<evidence type="ECO:0000256" key="1">
    <source>
        <dbReference type="ARBA" id="ARBA00004571"/>
    </source>
</evidence>
<dbReference type="InterPro" id="IPR010917">
    <property type="entry name" value="TonB_rcpt_CS"/>
</dbReference>
<dbReference type="Pfam" id="PF07715">
    <property type="entry name" value="Plug"/>
    <property type="match status" value="1"/>
</dbReference>
<feature type="domain" description="TonB-dependent receptor plug" evidence="14">
    <location>
        <begin position="59"/>
        <end position="168"/>
    </location>
</feature>
<proteinExistence type="inferred from homology"/>
<keyword evidence="16" id="KW-1185">Reference proteome</keyword>
<keyword evidence="4 10" id="KW-0812">Transmembrane</keyword>
<comment type="subcellular location">
    <subcellularLocation>
        <location evidence="1 10">Cell outer membrane</location>
        <topology evidence="1 10">Multi-pass membrane protein</topology>
    </subcellularLocation>
</comment>
<feature type="chain" id="PRO_5017975865" evidence="12">
    <location>
        <begin position="24"/>
        <end position="824"/>
    </location>
</feature>
<dbReference type="RefSeq" id="WP_121935572.1">
    <property type="nucleotide sequence ID" value="NZ_RDOJ01000022.1"/>
</dbReference>
<evidence type="ECO:0000256" key="9">
    <source>
        <dbReference type="ARBA" id="ARBA00023237"/>
    </source>
</evidence>
<dbReference type="EMBL" id="RDOJ01000022">
    <property type="protein sequence ID" value="RLZ06774.1"/>
    <property type="molecule type" value="Genomic_DNA"/>
</dbReference>